<keyword evidence="2" id="KW-0808">Transferase</keyword>
<evidence type="ECO:0000256" key="4">
    <source>
        <dbReference type="RuleBase" id="RU362026"/>
    </source>
</evidence>
<evidence type="ECO:0000256" key="1">
    <source>
        <dbReference type="ARBA" id="ARBA00022603"/>
    </source>
</evidence>
<dbReference type="SUPFAM" id="SSF53335">
    <property type="entry name" value="S-adenosyl-L-methionine-dependent methyltransferases"/>
    <property type="match status" value="2"/>
</dbReference>
<comment type="catalytic activity">
    <reaction evidence="3">
        <text>a 2'-deoxyadenosine in DNA + S-adenosyl-L-methionine = an N(6)-methyl-2'-deoxyadenosine in DNA + S-adenosyl-L-homocysteine + H(+)</text>
        <dbReference type="Rhea" id="RHEA:15197"/>
        <dbReference type="Rhea" id="RHEA-COMP:12418"/>
        <dbReference type="Rhea" id="RHEA-COMP:12419"/>
        <dbReference type="ChEBI" id="CHEBI:15378"/>
        <dbReference type="ChEBI" id="CHEBI:57856"/>
        <dbReference type="ChEBI" id="CHEBI:59789"/>
        <dbReference type="ChEBI" id="CHEBI:90615"/>
        <dbReference type="ChEBI" id="CHEBI:90616"/>
        <dbReference type="EC" id="2.1.1.72"/>
    </reaction>
</comment>
<organism evidence="6 7">
    <name type="scientific">Roseobacter cerasinus</name>
    <dbReference type="NCBI Taxonomy" id="2602289"/>
    <lineage>
        <taxon>Bacteria</taxon>
        <taxon>Pseudomonadati</taxon>
        <taxon>Pseudomonadota</taxon>
        <taxon>Alphaproteobacteria</taxon>
        <taxon>Rhodobacterales</taxon>
        <taxon>Roseobacteraceae</taxon>
        <taxon>Roseobacter</taxon>
    </lineage>
</organism>
<proteinExistence type="inferred from homology"/>
<accession>A0A640VXL3</accession>
<dbReference type="GO" id="GO:0008170">
    <property type="term" value="F:N-methyltransferase activity"/>
    <property type="evidence" value="ECO:0007669"/>
    <property type="project" value="InterPro"/>
</dbReference>
<dbReference type="GO" id="GO:0032259">
    <property type="term" value="P:methylation"/>
    <property type="evidence" value="ECO:0007669"/>
    <property type="project" value="UniProtKB-KW"/>
</dbReference>
<evidence type="ECO:0000313" key="7">
    <source>
        <dbReference type="Proteomes" id="UP000436522"/>
    </source>
</evidence>
<dbReference type="InterPro" id="IPR029063">
    <property type="entry name" value="SAM-dependent_MTases_sf"/>
</dbReference>
<dbReference type="OrthoDB" id="8901552at2"/>
<dbReference type="EMBL" id="BLIV01000009">
    <property type="protein sequence ID" value="GFE52100.1"/>
    <property type="molecule type" value="Genomic_DNA"/>
</dbReference>
<keyword evidence="7" id="KW-1185">Reference proteome</keyword>
<feature type="domain" description="DNA methylase N-4/N-6" evidence="5">
    <location>
        <begin position="30"/>
        <end position="84"/>
    </location>
</feature>
<dbReference type="Pfam" id="PF01555">
    <property type="entry name" value="N6_N4_Mtase"/>
    <property type="match status" value="1"/>
</dbReference>
<reference evidence="6 7" key="1">
    <citation type="submission" date="2019-12" db="EMBL/GenBank/DDBJ databases">
        <title>Roseobacter cerasinus sp. nov., isolated from seawater around aquaculture.</title>
        <authorList>
            <person name="Muramatsu S."/>
            <person name="Takabe Y."/>
            <person name="Mori K."/>
            <person name="Takaichi S."/>
            <person name="Hanada S."/>
        </authorList>
    </citation>
    <scope>NUCLEOTIDE SEQUENCE [LARGE SCALE GENOMIC DNA]</scope>
    <source>
        <strain evidence="6 7">AI77</strain>
    </source>
</reference>
<dbReference type="GO" id="GO:0009007">
    <property type="term" value="F:site-specific DNA-methyltransferase (adenine-specific) activity"/>
    <property type="evidence" value="ECO:0007669"/>
    <property type="project" value="UniProtKB-EC"/>
</dbReference>
<keyword evidence="1" id="KW-0489">Methyltransferase</keyword>
<protein>
    <recommendedName>
        <fullName evidence="4">Methyltransferase</fullName>
        <ecNumber evidence="4">2.1.1.-</ecNumber>
    </recommendedName>
</protein>
<evidence type="ECO:0000256" key="3">
    <source>
        <dbReference type="ARBA" id="ARBA00047942"/>
    </source>
</evidence>
<dbReference type="Gene3D" id="3.40.50.150">
    <property type="entry name" value="Vaccinia Virus protein VP39"/>
    <property type="match status" value="1"/>
</dbReference>
<dbReference type="PRINTS" id="PR00508">
    <property type="entry name" value="S21N4MTFRASE"/>
</dbReference>
<evidence type="ECO:0000313" key="6">
    <source>
        <dbReference type="EMBL" id="GFE52100.1"/>
    </source>
</evidence>
<dbReference type="AlphaFoldDB" id="A0A640VXL3"/>
<comment type="caution">
    <text evidence="6">The sequence shown here is derived from an EMBL/GenBank/DDBJ whole genome shotgun (WGS) entry which is preliminary data.</text>
</comment>
<dbReference type="InterPro" id="IPR002941">
    <property type="entry name" value="DNA_methylase_N4/N6"/>
</dbReference>
<dbReference type="GO" id="GO:0003677">
    <property type="term" value="F:DNA binding"/>
    <property type="evidence" value="ECO:0007669"/>
    <property type="project" value="InterPro"/>
</dbReference>
<name>A0A640VXL3_9RHOB</name>
<evidence type="ECO:0000259" key="5">
    <source>
        <dbReference type="Pfam" id="PF01555"/>
    </source>
</evidence>
<dbReference type="Proteomes" id="UP000436522">
    <property type="component" value="Unassembled WGS sequence"/>
</dbReference>
<sequence>MTAAITSSLVQKLAAAARDTRAVSGASHKFYRYPARFSPQFAIAAIEAFTKPGDLVLDPFIGGGTTGVEAMMSGRQSIGTDINELALFVSKVKTTILTSKELEFLRDWFPDFSKALRIGKISSTYDDWREKGYFRHLETQETWRHRNLIQSALELIETLPNDRLSDFMRCVVLRSMQLSLDGRKEVMSIEQVRKKIDALFDEMLTSMAALPVSTEGVFAPILKKCNAAELHNLSEFDSLGAPKLVLTSPPYPGVHVLYHRWQVKGRRETAAPYWIANKLDGDGERYYTLGNRHERDLKTYFQNLEAIFASLREVVDQNTVVVQMVAFSKPEWQLPQYLEVMENAGFCEHDLEAMSGDRIWRDVPNRKWHAARQVNRAGSREVVLIHRRA</sequence>
<dbReference type="InterPro" id="IPR001091">
    <property type="entry name" value="RM_Methyltransferase"/>
</dbReference>
<gene>
    <name evidence="6" type="ORF">So717_38530</name>
</gene>
<dbReference type="EC" id="2.1.1.-" evidence="4"/>
<evidence type="ECO:0000256" key="2">
    <source>
        <dbReference type="ARBA" id="ARBA00022679"/>
    </source>
</evidence>
<comment type="similarity">
    <text evidence="4">Belongs to the N(4)/N(6)-methyltransferase family.</text>
</comment>